<dbReference type="EMBL" id="BQMJ01000003">
    <property type="protein sequence ID" value="GJQ08594.1"/>
    <property type="molecule type" value="Genomic_DNA"/>
</dbReference>
<dbReference type="Pfam" id="PF06943">
    <property type="entry name" value="zf-LSD1"/>
    <property type="match status" value="1"/>
</dbReference>
<reference evidence="2" key="1">
    <citation type="journal article" date="2022" name="Proc. Natl. Acad. Sci. U.S.A.">
        <title>Life cycle and functional genomics of the unicellular red alga Galdieria for elucidating algal and plant evolution and industrial use.</title>
        <authorList>
            <person name="Hirooka S."/>
            <person name="Itabashi T."/>
            <person name="Ichinose T.M."/>
            <person name="Onuma R."/>
            <person name="Fujiwara T."/>
            <person name="Yamashita S."/>
            <person name="Jong L.W."/>
            <person name="Tomita R."/>
            <person name="Iwane A.H."/>
            <person name="Miyagishima S.Y."/>
        </authorList>
    </citation>
    <scope>NUCLEOTIDE SEQUENCE</scope>
    <source>
        <strain evidence="2">NBRC 102759</strain>
    </source>
</reference>
<evidence type="ECO:0000259" key="1">
    <source>
        <dbReference type="Pfam" id="PF06943"/>
    </source>
</evidence>
<evidence type="ECO:0000313" key="2">
    <source>
        <dbReference type="EMBL" id="GJQ08594.1"/>
    </source>
</evidence>
<proteinExistence type="predicted"/>
<evidence type="ECO:0000313" key="3">
    <source>
        <dbReference type="Proteomes" id="UP001061958"/>
    </source>
</evidence>
<dbReference type="OrthoDB" id="10311270at2759"/>
<reference evidence="2" key="2">
    <citation type="submission" date="2022-01" db="EMBL/GenBank/DDBJ databases">
        <authorList>
            <person name="Hirooka S."/>
            <person name="Miyagishima S.Y."/>
        </authorList>
    </citation>
    <scope>NUCLEOTIDE SEQUENCE</scope>
    <source>
        <strain evidence="2">NBRC 102759</strain>
    </source>
</reference>
<protein>
    <recommendedName>
        <fullName evidence="1">Zinc finger LSD1-type domain-containing protein</fullName>
    </recommendedName>
</protein>
<comment type="caution">
    <text evidence="2">The sequence shown here is derived from an EMBL/GenBank/DDBJ whole genome shotgun (WGS) entry which is preliminary data.</text>
</comment>
<dbReference type="AlphaFoldDB" id="A0A9C7PQB8"/>
<name>A0A9C7PQB8_9RHOD</name>
<gene>
    <name evidence="2" type="ORF">GpartN1_g385.t1</name>
</gene>
<accession>A0A9C7PQB8</accession>
<feature type="domain" description="Zinc finger LSD1-type" evidence="1">
    <location>
        <begin position="80"/>
        <end position="101"/>
    </location>
</feature>
<organism evidence="2 3">
    <name type="scientific">Galdieria partita</name>
    <dbReference type="NCBI Taxonomy" id="83374"/>
    <lineage>
        <taxon>Eukaryota</taxon>
        <taxon>Rhodophyta</taxon>
        <taxon>Bangiophyceae</taxon>
        <taxon>Galdieriales</taxon>
        <taxon>Galdieriaceae</taxon>
        <taxon>Galdieria</taxon>
    </lineage>
</organism>
<dbReference type="InterPro" id="IPR005735">
    <property type="entry name" value="Znf_LSD1"/>
</dbReference>
<keyword evidence="3" id="KW-1185">Reference proteome</keyword>
<dbReference type="Proteomes" id="UP001061958">
    <property type="component" value="Unassembled WGS sequence"/>
</dbReference>
<sequence>MKQEIDCIVSHKKVFKAPKKNTNGVYHDVSKATHQWVFCACCGSLLRFHIPFALIQCPLCLTLLWTRPIDSCYYQLLYDCEGCGQRLIFPLEATMVQCSICFMLKSFSPPCMSCCQRCGLRLLYSEKDTDMLFCTVCFGLQCLVDQQQTCSASLSSR</sequence>